<protein>
    <submittedName>
        <fullName evidence="1">Uncharacterized protein</fullName>
    </submittedName>
</protein>
<name>A0A0E9PDA5_ANGAN</name>
<reference evidence="1" key="2">
    <citation type="journal article" date="2015" name="Fish Shellfish Immunol.">
        <title>Early steps in the European eel (Anguilla anguilla)-Vibrio vulnificus interaction in the gills: Role of the RtxA13 toxin.</title>
        <authorList>
            <person name="Callol A."/>
            <person name="Pajuelo D."/>
            <person name="Ebbesson L."/>
            <person name="Teles M."/>
            <person name="MacKenzie S."/>
            <person name="Amaro C."/>
        </authorList>
    </citation>
    <scope>NUCLEOTIDE SEQUENCE</scope>
</reference>
<evidence type="ECO:0000313" key="1">
    <source>
        <dbReference type="EMBL" id="JAH01808.1"/>
    </source>
</evidence>
<proteinExistence type="predicted"/>
<dbReference type="EMBL" id="GBXM01106769">
    <property type="protein sequence ID" value="JAH01808.1"/>
    <property type="molecule type" value="Transcribed_RNA"/>
</dbReference>
<dbReference type="AlphaFoldDB" id="A0A0E9PDA5"/>
<accession>A0A0E9PDA5</accession>
<sequence>MKCIQLWDYNTSQSWLGGTSSEIAGSWLLNCGVSLIQTLYCCLDSVYAVF</sequence>
<reference evidence="1" key="1">
    <citation type="submission" date="2014-11" db="EMBL/GenBank/DDBJ databases">
        <authorList>
            <person name="Amaro Gonzalez C."/>
        </authorList>
    </citation>
    <scope>NUCLEOTIDE SEQUENCE</scope>
</reference>
<organism evidence="1">
    <name type="scientific">Anguilla anguilla</name>
    <name type="common">European freshwater eel</name>
    <name type="synonym">Muraena anguilla</name>
    <dbReference type="NCBI Taxonomy" id="7936"/>
    <lineage>
        <taxon>Eukaryota</taxon>
        <taxon>Metazoa</taxon>
        <taxon>Chordata</taxon>
        <taxon>Craniata</taxon>
        <taxon>Vertebrata</taxon>
        <taxon>Euteleostomi</taxon>
        <taxon>Actinopterygii</taxon>
        <taxon>Neopterygii</taxon>
        <taxon>Teleostei</taxon>
        <taxon>Anguilliformes</taxon>
        <taxon>Anguillidae</taxon>
        <taxon>Anguilla</taxon>
    </lineage>
</organism>